<keyword evidence="3" id="KW-1185">Reference proteome</keyword>
<reference evidence="2 3" key="1">
    <citation type="journal article" date="2013" name="Genome Announc.">
        <title>Draft Genome Sequence of Arcticibacter svalbardensis Strain MN12-7T, a Member of the Family Sphingobacteriaceae Isolated from an Arctic Soil Sample.</title>
        <authorList>
            <person name="Shivaji S."/>
            <person name="Ara S."/>
            <person name="Prasad S."/>
            <person name="Manasa B.P."/>
            <person name="Begum Z."/>
            <person name="Singh A."/>
            <person name="Kumar Pinnaka A."/>
        </authorList>
    </citation>
    <scope>NUCLEOTIDE SEQUENCE [LARGE SCALE GENOMIC DNA]</scope>
    <source>
        <strain evidence="2 3">MN12-7</strain>
    </source>
</reference>
<feature type="transmembrane region" description="Helical" evidence="1">
    <location>
        <begin position="291"/>
        <end position="313"/>
    </location>
</feature>
<name>R9GYL3_9SPHI</name>
<keyword evidence="1" id="KW-1133">Transmembrane helix</keyword>
<evidence type="ECO:0000313" key="2">
    <source>
        <dbReference type="EMBL" id="EOR96738.1"/>
    </source>
</evidence>
<dbReference type="PANTHER" id="PTHR40407">
    <property type="entry name" value="MEMBRANE PROTEIN-LIKE PROTEIN"/>
    <property type="match status" value="1"/>
</dbReference>
<dbReference type="PATRIC" id="fig|1150600.3.peg.1"/>
<proteinExistence type="predicted"/>
<dbReference type="eggNOG" id="COG3503">
    <property type="taxonomic scope" value="Bacteria"/>
</dbReference>
<dbReference type="EMBL" id="AQPN01000001">
    <property type="protein sequence ID" value="EOR96738.1"/>
    <property type="molecule type" value="Genomic_DNA"/>
</dbReference>
<feature type="transmembrane region" description="Helical" evidence="1">
    <location>
        <begin position="69"/>
        <end position="89"/>
    </location>
</feature>
<evidence type="ECO:0000256" key="1">
    <source>
        <dbReference type="SAM" id="Phobius"/>
    </source>
</evidence>
<feature type="transmembrane region" description="Helical" evidence="1">
    <location>
        <begin position="250"/>
        <end position="270"/>
    </location>
</feature>
<dbReference type="PANTHER" id="PTHR40407:SF1">
    <property type="entry name" value="HEPARAN-ALPHA-GLUCOSAMINIDE N-ACETYLTRANSFERASE CATALYTIC DOMAIN-CONTAINING PROTEIN"/>
    <property type="match status" value="1"/>
</dbReference>
<gene>
    <name evidence="2" type="ORF">ADIARSV_0001</name>
</gene>
<dbReference type="AlphaFoldDB" id="R9GYL3"/>
<dbReference type="OrthoDB" id="508112at2"/>
<feature type="transmembrane region" description="Helical" evidence="1">
    <location>
        <begin position="171"/>
        <end position="192"/>
    </location>
</feature>
<feature type="transmembrane region" description="Helical" evidence="1">
    <location>
        <begin position="333"/>
        <end position="356"/>
    </location>
</feature>
<keyword evidence="1" id="KW-0472">Membrane</keyword>
<feature type="transmembrane region" description="Helical" evidence="1">
    <location>
        <begin position="204"/>
        <end position="222"/>
    </location>
</feature>
<dbReference type="Proteomes" id="UP000014174">
    <property type="component" value="Unassembled WGS sequence"/>
</dbReference>
<keyword evidence="1" id="KW-0812">Transmembrane</keyword>
<organism evidence="2 3">
    <name type="scientific">Arcticibacter svalbardensis MN12-7</name>
    <dbReference type="NCBI Taxonomy" id="1150600"/>
    <lineage>
        <taxon>Bacteria</taxon>
        <taxon>Pseudomonadati</taxon>
        <taxon>Bacteroidota</taxon>
        <taxon>Sphingobacteriia</taxon>
        <taxon>Sphingobacteriales</taxon>
        <taxon>Sphingobacteriaceae</taxon>
        <taxon>Arcticibacter</taxon>
    </lineage>
</organism>
<evidence type="ECO:0000313" key="3">
    <source>
        <dbReference type="Proteomes" id="UP000014174"/>
    </source>
</evidence>
<feature type="transmembrane region" description="Helical" evidence="1">
    <location>
        <begin position="123"/>
        <end position="143"/>
    </location>
</feature>
<accession>R9GYL3</accession>
<feature type="transmembrane region" description="Helical" evidence="1">
    <location>
        <begin position="95"/>
        <end position="116"/>
    </location>
</feature>
<dbReference type="STRING" id="1150600.ADIARSV_0001"/>
<protein>
    <submittedName>
        <fullName evidence="2">Membrane protein, putative</fullName>
    </submittedName>
</protein>
<comment type="caution">
    <text evidence="2">The sequence shown here is derived from an EMBL/GenBank/DDBJ whole genome shotgun (WGS) entry which is preliminary data.</text>
</comment>
<sequence>MIIMALDHVRDYLYSGSFFYDPLDPTQTSGILFFTRWITHFCAPVFMMLAGTSAYLMQQNKDKKELSLFLVKRGLWLVFLEMVLVNFGWNFNITFPMFFFITIWALGVSMIVLAGLIHLRIKLILWICIIIIVGHNLLDPIHVPGNSLSAFGWALLHDPQFFTWQDRSFLVGYPIVPLVAVMPLGYCLGALYSVNYDPHKRQRSLLILACVAVDFFVVLRYANVYGDPVKWSVQKDAFFTFLSFLNGSKYPLSLLYLSMALSTAFLFLSCTDKLKGAFVNVVSVFGRVPMFYYLIHIYVIHVVAIIASLLSPHQDWEMWILSQPIWSTSDLKGYGFSLPVAYLVWIGIVIALYPLCKRYDAYKQTHKGKWWFKLFVRIATSCY</sequence>
<feature type="transmembrane region" description="Helical" evidence="1">
    <location>
        <begin position="37"/>
        <end position="57"/>
    </location>
</feature>